<evidence type="ECO:0000313" key="2">
    <source>
        <dbReference type="EMBL" id="ENX53232.1"/>
    </source>
</evidence>
<comment type="caution">
    <text evidence="2">The sequence shown here is derived from an EMBL/GenBank/DDBJ whole genome shotgun (WGS) entry which is preliminary data.</text>
</comment>
<keyword evidence="1" id="KW-0812">Transmembrane</keyword>
<name>N9SPI5_9GAMM</name>
<accession>N9SPI5</accession>
<keyword evidence="1" id="KW-0472">Membrane</keyword>
<evidence type="ECO:0000256" key="1">
    <source>
        <dbReference type="SAM" id="Phobius"/>
    </source>
</evidence>
<dbReference type="HOGENOM" id="CLU_2598079_0_0_6"/>
<organism evidence="2 3">
    <name type="scientific">Acinetobacter higginsii</name>
    <dbReference type="NCBI Taxonomy" id="70347"/>
    <lineage>
        <taxon>Bacteria</taxon>
        <taxon>Pseudomonadati</taxon>
        <taxon>Pseudomonadota</taxon>
        <taxon>Gammaproteobacteria</taxon>
        <taxon>Moraxellales</taxon>
        <taxon>Moraxellaceae</taxon>
        <taxon>Acinetobacter</taxon>
    </lineage>
</organism>
<evidence type="ECO:0000313" key="3">
    <source>
        <dbReference type="Proteomes" id="UP000013084"/>
    </source>
</evidence>
<dbReference type="AlphaFoldDB" id="N9SPI5"/>
<dbReference type="PATRIC" id="fig|1217700.3.peg.3982"/>
<protein>
    <submittedName>
        <fullName evidence="2">Uncharacterized protein</fullName>
    </submittedName>
</protein>
<gene>
    <name evidence="2" type="ORF">F902_04101</name>
</gene>
<dbReference type="EMBL" id="APRN01000042">
    <property type="protein sequence ID" value="ENX53232.1"/>
    <property type="molecule type" value="Genomic_DNA"/>
</dbReference>
<dbReference type="RefSeq" id="WP_005206280.1">
    <property type="nucleotide sequence ID" value="NZ_KB850073.1"/>
</dbReference>
<dbReference type="Proteomes" id="UP000013084">
    <property type="component" value="Unassembled WGS sequence"/>
</dbReference>
<keyword evidence="1" id="KW-1133">Transmembrane helix</keyword>
<keyword evidence="3" id="KW-1185">Reference proteome</keyword>
<feature type="transmembrane region" description="Helical" evidence="1">
    <location>
        <begin position="6"/>
        <end position="23"/>
    </location>
</feature>
<sequence>MTNFMIFLIVLFVLSLIILWLILDYHFIRLSKLLTPTPLVITGELTEEEKEMLLKAINEHNAKIQLVDPCGFTQPFSES</sequence>
<reference evidence="2 3" key="1">
    <citation type="submission" date="2013-02" db="EMBL/GenBank/DDBJ databases">
        <title>The Genome Sequence of Acinetobacter sp. CIP 70.18.</title>
        <authorList>
            <consortium name="The Broad Institute Genome Sequencing Platform"/>
            <consortium name="The Broad Institute Genome Sequencing Center for Infectious Disease"/>
            <person name="Cerqueira G."/>
            <person name="Feldgarden M."/>
            <person name="Courvalin P."/>
            <person name="Perichon B."/>
            <person name="Grillot-Courvalin C."/>
            <person name="Clermont D."/>
            <person name="Rocha E."/>
            <person name="Yoon E.-J."/>
            <person name="Nemec A."/>
            <person name="Walker B."/>
            <person name="Young S.K."/>
            <person name="Zeng Q."/>
            <person name="Gargeya S."/>
            <person name="Fitzgerald M."/>
            <person name="Haas B."/>
            <person name="Abouelleil A."/>
            <person name="Alvarado L."/>
            <person name="Arachchi H.M."/>
            <person name="Berlin A.M."/>
            <person name="Chapman S.B."/>
            <person name="Dewar J."/>
            <person name="Goldberg J."/>
            <person name="Griggs A."/>
            <person name="Gujja S."/>
            <person name="Hansen M."/>
            <person name="Howarth C."/>
            <person name="Imamovic A."/>
            <person name="Larimer J."/>
            <person name="McCowan C."/>
            <person name="Murphy C."/>
            <person name="Neiman D."/>
            <person name="Pearson M."/>
            <person name="Priest M."/>
            <person name="Roberts A."/>
            <person name="Saif S."/>
            <person name="Shea T."/>
            <person name="Sisk P."/>
            <person name="Sykes S."/>
            <person name="Wortman J."/>
            <person name="Nusbaum C."/>
            <person name="Birren B."/>
        </authorList>
    </citation>
    <scope>NUCLEOTIDE SEQUENCE [LARGE SCALE GENOMIC DNA]</scope>
    <source>
        <strain evidence="2 3">CIP 70.18</strain>
    </source>
</reference>
<proteinExistence type="predicted"/>